<dbReference type="Gene3D" id="3.30.70.270">
    <property type="match status" value="2"/>
</dbReference>
<dbReference type="PANTHER" id="PTHR37984">
    <property type="entry name" value="PROTEIN CBG26694"/>
    <property type="match status" value="1"/>
</dbReference>
<evidence type="ECO:0000256" key="10">
    <source>
        <dbReference type="ARBA" id="ARBA00022908"/>
    </source>
</evidence>
<dbReference type="AlphaFoldDB" id="A0AA38W9K6"/>
<evidence type="ECO:0000256" key="7">
    <source>
        <dbReference type="ARBA" id="ARBA00022759"/>
    </source>
</evidence>
<dbReference type="EMBL" id="JARYMX010000007">
    <property type="protein sequence ID" value="KAJ9542239.1"/>
    <property type="molecule type" value="Genomic_DNA"/>
</dbReference>
<feature type="non-terminal residue" evidence="19">
    <location>
        <position position="1"/>
    </location>
</feature>
<evidence type="ECO:0000256" key="13">
    <source>
        <dbReference type="ARBA" id="ARBA00023125"/>
    </source>
</evidence>
<dbReference type="InterPro" id="IPR056924">
    <property type="entry name" value="SH3_Tf2-1"/>
</dbReference>
<dbReference type="Gene3D" id="3.10.20.370">
    <property type="match status" value="1"/>
</dbReference>
<evidence type="ECO:0000256" key="11">
    <source>
        <dbReference type="ARBA" id="ARBA00022918"/>
    </source>
</evidence>
<dbReference type="InterPro" id="IPR000477">
    <property type="entry name" value="RT_dom"/>
</dbReference>
<dbReference type="InterPro" id="IPR012337">
    <property type="entry name" value="RNaseH-like_sf"/>
</dbReference>
<dbReference type="SMART" id="SM00298">
    <property type="entry name" value="CHROMO"/>
    <property type="match status" value="1"/>
</dbReference>
<keyword evidence="6" id="KW-0064">Aspartyl protease</keyword>
<evidence type="ECO:0000256" key="15">
    <source>
        <dbReference type="ARBA" id="ARBA00023268"/>
    </source>
</evidence>
<dbReference type="SUPFAM" id="SSF54160">
    <property type="entry name" value="Chromo domain-like"/>
    <property type="match status" value="1"/>
</dbReference>
<evidence type="ECO:0000313" key="19">
    <source>
        <dbReference type="EMBL" id="KAJ9542239.1"/>
    </source>
</evidence>
<dbReference type="Gene3D" id="3.30.420.10">
    <property type="entry name" value="Ribonuclease H-like superfamily/Ribonuclease H"/>
    <property type="match status" value="1"/>
</dbReference>
<dbReference type="GO" id="GO:0006508">
    <property type="term" value="P:proteolysis"/>
    <property type="evidence" value="ECO:0007669"/>
    <property type="project" value="UniProtKB-KW"/>
</dbReference>
<dbReference type="Pfam" id="PF17919">
    <property type="entry name" value="RT_RNaseH_2"/>
    <property type="match status" value="1"/>
</dbReference>
<evidence type="ECO:0000313" key="20">
    <source>
        <dbReference type="Proteomes" id="UP001172457"/>
    </source>
</evidence>
<feature type="domain" description="Reverse transcriptase" evidence="17">
    <location>
        <begin position="119"/>
        <end position="298"/>
    </location>
</feature>
<dbReference type="GO" id="GO:0004190">
    <property type="term" value="F:aspartic-type endopeptidase activity"/>
    <property type="evidence" value="ECO:0007669"/>
    <property type="project" value="UniProtKB-KW"/>
</dbReference>
<evidence type="ECO:0000256" key="12">
    <source>
        <dbReference type="ARBA" id="ARBA00022932"/>
    </source>
</evidence>
<evidence type="ECO:0000256" key="14">
    <source>
        <dbReference type="ARBA" id="ARBA00023172"/>
    </source>
</evidence>
<keyword evidence="10" id="KW-0229">DNA integration</keyword>
<dbReference type="InterPro" id="IPR036397">
    <property type="entry name" value="RNaseH_sf"/>
</dbReference>
<feature type="domain" description="Integrase catalytic" evidence="18">
    <location>
        <begin position="624"/>
        <end position="781"/>
    </location>
</feature>
<keyword evidence="1" id="KW-0645">Protease</keyword>
<feature type="domain" description="Chromo" evidence="16">
    <location>
        <begin position="925"/>
        <end position="961"/>
    </location>
</feature>
<dbReference type="GO" id="GO:0003887">
    <property type="term" value="F:DNA-directed DNA polymerase activity"/>
    <property type="evidence" value="ECO:0007669"/>
    <property type="project" value="UniProtKB-KW"/>
</dbReference>
<dbReference type="GO" id="GO:0003964">
    <property type="term" value="F:RNA-directed DNA polymerase activity"/>
    <property type="evidence" value="ECO:0007669"/>
    <property type="project" value="UniProtKB-KW"/>
</dbReference>
<dbReference type="FunFam" id="3.10.10.10:FF:000007">
    <property type="entry name" value="Retrovirus-related Pol polyprotein from transposon 17.6-like Protein"/>
    <property type="match status" value="1"/>
</dbReference>
<evidence type="ECO:0000259" key="17">
    <source>
        <dbReference type="PROSITE" id="PS50878"/>
    </source>
</evidence>
<dbReference type="Pfam" id="PF17921">
    <property type="entry name" value="Integrase_H2C2"/>
    <property type="match status" value="1"/>
</dbReference>
<evidence type="ECO:0000259" key="16">
    <source>
        <dbReference type="PROSITE" id="PS50013"/>
    </source>
</evidence>
<protein>
    <submittedName>
        <fullName evidence="19">Uncharacterized protein</fullName>
    </submittedName>
</protein>
<dbReference type="GO" id="GO:0015074">
    <property type="term" value="P:DNA integration"/>
    <property type="evidence" value="ECO:0007669"/>
    <property type="project" value="UniProtKB-KW"/>
</dbReference>
<accession>A0AA38W9K6</accession>
<dbReference type="InterPro" id="IPR000953">
    <property type="entry name" value="Chromo/chromo_shadow_dom"/>
</dbReference>
<evidence type="ECO:0000256" key="8">
    <source>
        <dbReference type="ARBA" id="ARBA00022801"/>
    </source>
</evidence>
<dbReference type="Proteomes" id="UP001172457">
    <property type="component" value="Chromosome 7"/>
</dbReference>
<keyword evidence="5" id="KW-0479">Metal-binding</keyword>
<keyword evidence="9" id="KW-0460">Magnesium</keyword>
<dbReference type="InterPro" id="IPR043128">
    <property type="entry name" value="Rev_trsase/Diguanyl_cyclase"/>
</dbReference>
<keyword evidence="15" id="KW-0511">Multifunctional enzyme</keyword>
<name>A0AA38W9K6_9ASTR</name>
<evidence type="ECO:0000256" key="4">
    <source>
        <dbReference type="ARBA" id="ARBA00022722"/>
    </source>
</evidence>
<dbReference type="SUPFAM" id="SSF56672">
    <property type="entry name" value="DNA/RNA polymerases"/>
    <property type="match status" value="1"/>
</dbReference>
<keyword evidence="3" id="KW-0548">Nucleotidyltransferase</keyword>
<dbReference type="Pfam" id="PF24626">
    <property type="entry name" value="SH3_Tf2-1"/>
    <property type="match status" value="1"/>
</dbReference>
<dbReference type="CDD" id="cd09274">
    <property type="entry name" value="RNase_HI_RT_Ty3"/>
    <property type="match status" value="1"/>
</dbReference>
<comment type="caution">
    <text evidence="19">The sequence shown here is derived from an EMBL/GenBank/DDBJ whole genome shotgun (WGS) entry which is preliminary data.</text>
</comment>
<keyword evidence="7" id="KW-0255">Endonuclease</keyword>
<dbReference type="InterPro" id="IPR016197">
    <property type="entry name" value="Chromo-like_dom_sf"/>
</dbReference>
<evidence type="ECO:0000256" key="6">
    <source>
        <dbReference type="ARBA" id="ARBA00022750"/>
    </source>
</evidence>
<dbReference type="CDD" id="cd01647">
    <property type="entry name" value="RT_LTR"/>
    <property type="match status" value="1"/>
</dbReference>
<keyword evidence="8" id="KW-0378">Hydrolase</keyword>
<evidence type="ECO:0000256" key="9">
    <source>
        <dbReference type="ARBA" id="ARBA00022842"/>
    </source>
</evidence>
<dbReference type="PROSITE" id="PS50878">
    <property type="entry name" value="RT_POL"/>
    <property type="match status" value="1"/>
</dbReference>
<keyword evidence="2" id="KW-0808">Transferase</keyword>
<keyword evidence="13" id="KW-0238">DNA-binding</keyword>
<dbReference type="GO" id="GO:0003677">
    <property type="term" value="F:DNA binding"/>
    <property type="evidence" value="ECO:0007669"/>
    <property type="project" value="UniProtKB-KW"/>
</dbReference>
<dbReference type="GO" id="GO:0004519">
    <property type="term" value="F:endonuclease activity"/>
    <property type="evidence" value="ECO:0007669"/>
    <property type="project" value="UniProtKB-KW"/>
</dbReference>
<reference evidence="19" key="1">
    <citation type="submission" date="2023-03" db="EMBL/GenBank/DDBJ databases">
        <title>Chromosome-scale reference genome and RAD-based genetic map of yellow starthistle (Centaurea solstitialis) reveal putative structural variation and QTLs associated with invader traits.</title>
        <authorList>
            <person name="Reatini B."/>
            <person name="Cang F.A."/>
            <person name="Jiang Q."/>
            <person name="Mckibben M.T.W."/>
            <person name="Barker M.S."/>
            <person name="Rieseberg L.H."/>
            <person name="Dlugosch K.M."/>
        </authorList>
    </citation>
    <scope>NUCLEOTIDE SEQUENCE</scope>
    <source>
        <strain evidence="19">CAN-66</strain>
        <tissue evidence="19">Leaf</tissue>
    </source>
</reference>
<dbReference type="InterPro" id="IPR001584">
    <property type="entry name" value="Integrase_cat-core"/>
</dbReference>
<dbReference type="PROSITE" id="PS50994">
    <property type="entry name" value="INTEGRASE"/>
    <property type="match status" value="1"/>
</dbReference>
<dbReference type="PANTHER" id="PTHR37984:SF5">
    <property type="entry name" value="PROTEIN NYNRIN-LIKE"/>
    <property type="match status" value="1"/>
</dbReference>
<dbReference type="InterPro" id="IPR041577">
    <property type="entry name" value="RT_RNaseH_2"/>
</dbReference>
<gene>
    <name evidence="19" type="ORF">OSB04_028745</name>
</gene>
<dbReference type="PROSITE" id="PS50013">
    <property type="entry name" value="CHROMO_2"/>
    <property type="match status" value="1"/>
</dbReference>
<dbReference type="GO" id="GO:0046872">
    <property type="term" value="F:metal ion binding"/>
    <property type="evidence" value="ECO:0007669"/>
    <property type="project" value="UniProtKB-KW"/>
</dbReference>
<dbReference type="FunFam" id="1.10.340.70:FF:000001">
    <property type="entry name" value="Retrovirus-related Pol polyprotein from transposon gypsy-like Protein"/>
    <property type="match status" value="1"/>
</dbReference>
<keyword evidence="4" id="KW-0540">Nuclease</keyword>
<keyword evidence="11" id="KW-0695">RNA-directed DNA polymerase</keyword>
<organism evidence="19 20">
    <name type="scientific">Centaurea solstitialis</name>
    <name type="common">yellow star-thistle</name>
    <dbReference type="NCBI Taxonomy" id="347529"/>
    <lineage>
        <taxon>Eukaryota</taxon>
        <taxon>Viridiplantae</taxon>
        <taxon>Streptophyta</taxon>
        <taxon>Embryophyta</taxon>
        <taxon>Tracheophyta</taxon>
        <taxon>Spermatophyta</taxon>
        <taxon>Magnoliopsida</taxon>
        <taxon>eudicotyledons</taxon>
        <taxon>Gunneridae</taxon>
        <taxon>Pentapetalae</taxon>
        <taxon>asterids</taxon>
        <taxon>campanulids</taxon>
        <taxon>Asterales</taxon>
        <taxon>Asteraceae</taxon>
        <taxon>Carduoideae</taxon>
        <taxon>Cardueae</taxon>
        <taxon>Centaureinae</taxon>
        <taxon>Centaurea</taxon>
    </lineage>
</organism>
<dbReference type="FunFam" id="3.10.20.370:FF:000001">
    <property type="entry name" value="Retrovirus-related Pol polyprotein from transposon 17.6-like protein"/>
    <property type="match status" value="1"/>
</dbReference>
<evidence type="ECO:0000256" key="2">
    <source>
        <dbReference type="ARBA" id="ARBA00022679"/>
    </source>
</evidence>
<keyword evidence="12" id="KW-0239">DNA-directed DNA polymerase</keyword>
<dbReference type="SUPFAM" id="SSF53098">
    <property type="entry name" value="Ribonuclease H-like"/>
    <property type="match status" value="1"/>
</dbReference>
<evidence type="ECO:0000256" key="3">
    <source>
        <dbReference type="ARBA" id="ARBA00022695"/>
    </source>
</evidence>
<dbReference type="InterPro" id="IPR041588">
    <property type="entry name" value="Integrase_H2C2"/>
</dbReference>
<dbReference type="Gene3D" id="3.10.10.10">
    <property type="entry name" value="HIV Type 1 Reverse Transcriptase, subunit A, domain 1"/>
    <property type="match status" value="1"/>
</dbReference>
<dbReference type="InterPro" id="IPR050951">
    <property type="entry name" value="Retrovirus_Pol_polyprotein"/>
</dbReference>
<dbReference type="Pfam" id="PF00078">
    <property type="entry name" value="RVT_1"/>
    <property type="match status" value="1"/>
</dbReference>
<keyword evidence="20" id="KW-1185">Reference proteome</keyword>
<evidence type="ECO:0000256" key="5">
    <source>
        <dbReference type="ARBA" id="ARBA00022723"/>
    </source>
</evidence>
<evidence type="ECO:0000256" key="1">
    <source>
        <dbReference type="ARBA" id="ARBA00022670"/>
    </source>
</evidence>
<dbReference type="FunFam" id="3.30.70.270:FF:000020">
    <property type="entry name" value="Transposon Tf2-6 polyprotein-like Protein"/>
    <property type="match status" value="1"/>
</dbReference>
<proteinExistence type="predicted"/>
<dbReference type="InterPro" id="IPR043502">
    <property type="entry name" value="DNA/RNA_pol_sf"/>
</dbReference>
<keyword evidence="14" id="KW-0233">DNA recombination</keyword>
<dbReference type="GO" id="GO:0006310">
    <property type="term" value="P:DNA recombination"/>
    <property type="evidence" value="ECO:0007669"/>
    <property type="project" value="UniProtKB-KW"/>
</dbReference>
<evidence type="ECO:0000259" key="18">
    <source>
        <dbReference type="PROSITE" id="PS50994"/>
    </source>
</evidence>
<dbReference type="Gene3D" id="1.10.340.70">
    <property type="match status" value="1"/>
</dbReference>
<sequence length="1001" mass="115999">MKFNCGGKSVTIRGDPSLGRLMVSLKSIGRVIDQKGHWILIELGACDMMQEGNELEDKGMESMLEEFDEVFNMPSGLPPEKGREHGIVLKEGAGAINVRPYRYPHYQKDKIEWLVKEMLEVGLIQPSLSPFSSLVLLVKKKDGSWRFCVDYRALNRTTVVDKFPIPVIEELLDELHGATIFSKLDLKSGYHQIRMKEKDIQKTAFRTHQGLYEFLVMPFGLTNAPATFQALMNEVFKQFLRKFVLVFFDDILVYSHLIDEHKEHLKKVLEVLKMHQLYANKKKCEFGRDRLGYLGHLISSKEMEVDPSKIRAVMDWTTPKTITELRGFLGLSGYYRKFIRNYGVLARPLTDLLKKNQFMWSEEAQSTFDKLKLVLASAPVLRLPDFSKEFVLETDASGYGLGAVLMQEEQPIAFFSHALGSRAQQKSVYEKELMAIVFAIKKWRPYLLGRRFVVRPDQQSLRFLLEQRVVEPDYQRWMSKLMGYDFTVVYKPGRVNQAADALSRKLWVNRHWNDLKKEIDDDVFLKQIKADLSSGRGFEVRQGMLFYNDRLVIPKNSTFIPSLFYEFHSSRIGGHTGEDRTYQRLAAEVFWMGMKKDIIDMVKKCDTCQRNKILNGTPVGLLQPLELPEKVWDEVSMDFVKGLPRSYGRSTIMVVVDRVSKYAHFVGLKHPFNAQTVAAAFSNEIIRLHGVPQSVVFDRDKIFKELFQLQGSKLKYSSTYHPQSDGQTEVVNRCLEQYLRCWVSGKPRQWFKWLPWAELSYNTSYHTSLKSSPFKVLYGREPPPLLRYKVSSAKVQSVEHELLDRDMMLDEIKMNLLKAQFRMKQQTDLSRKDVSFKSGEWAFLKLRPYRRKSLVMGNNPILLARFYGPYRVLEQIEKVAYRLDLSDTARIHPVFHVSQLRKAVGNYSVSPYFPPQISEDLVLQAIHEDVLDIRRLSNGDVGQFEVLVKWEGMSEFEASWENLDALLHQFPHNHLEDKVKLWGRGVLINLLFGSLIEGVYE</sequence>